<gene>
    <name evidence="1" type="ORF">G7Z17_g8321</name>
</gene>
<protein>
    <submittedName>
        <fullName evidence="1">Uncharacterized protein</fullName>
    </submittedName>
</protein>
<dbReference type="OrthoDB" id="10655530at2759"/>
<evidence type="ECO:0000313" key="1">
    <source>
        <dbReference type="EMBL" id="KAF7546601.1"/>
    </source>
</evidence>
<keyword evidence="2" id="KW-1185">Reference proteome</keyword>
<evidence type="ECO:0000313" key="2">
    <source>
        <dbReference type="Proteomes" id="UP000722485"/>
    </source>
</evidence>
<comment type="caution">
    <text evidence="1">The sequence shown here is derived from an EMBL/GenBank/DDBJ whole genome shotgun (WGS) entry which is preliminary data.</text>
</comment>
<reference evidence="1" key="1">
    <citation type="submission" date="2020-03" db="EMBL/GenBank/DDBJ databases">
        <title>Draft Genome Sequence of Cylindrodendrum hubeiense.</title>
        <authorList>
            <person name="Buettner E."/>
            <person name="Kellner H."/>
        </authorList>
    </citation>
    <scope>NUCLEOTIDE SEQUENCE</scope>
    <source>
        <strain evidence="1">IHI 201604</strain>
    </source>
</reference>
<organism evidence="1 2">
    <name type="scientific">Cylindrodendrum hubeiense</name>
    <dbReference type="NCBI Taxonomy" id="595255"/>
    <lineage>
        <taxon>Eukaryota</taxon>
        <taxon>Fungi</taxon>
        <taxon>Dikarya</taxon>
        <taxon>Ascomycota</taxon>
        <taxon>Pezizomycotina</taxon>
        <taxon>Sordariomycetes</taxon>
        <taxon>Hypocreomycetidae</taxon>
        <taxon>Hypocreales</taxon>
        <taxon>Nectriaceae</taxon>
        <taxon>Cylindrodendrum</taxon>
    </lineage>
</organism>
<accession>A0A9P5H6N2</accession>
<sequence length="173" mass="18513">MPNGAGVPEICGARRWKRTWSWLELELESWNWSAGAGRSVSLIILSLTLLAPTALPPAGIACLTCTTHHHSSPLITTTHHSSSAPVEANCTSPPGDAIKPATERRHIRVGLHAADPKEPGRDAAGVRTGEPTCELDGTCEKLDSGDRLGWARRHEAMGQWGSEATWQHGSMAA</sequence>
<dbReference type="AlphaFoldDB" id="A0A9P5H6N2"/>
<dbReference type="Proteomes" id="UP000722485">
    <property type="component" value="Unassembled WGS sequence"/>
</dbReference>
<proteinExistence type="predicted"/>
<dbReference type="EMBL" id="JAANBB010000207">
    <property type="protein sequence ID" value="KAF7546601.1"/>
    <property type="molecule type" value="Genomic_DNA"/>
</dbReference>
<name>A0A9P5H6N2_9HYPO</name>